<accession>A0A415D907</accession>
<organism evidence="1 2">
    <name type="scientific">[Ruminococcus] lactaris</name>
    <dbReference type="NCBI Taxonomy" id="46228"/>
    <lineage>
        <taxon>Bacteria</taxon>
        <taxon>Bacillati</taxon>
        <taxon>Bacillota</taxon>
        <taxon>Clostridia</taxon>
        <taxon>Lachnospirales</taxon>
        <taxon>Lachnospiraceae</taxon>
        <taxon>Mediterraneibacter</taxon>
    </lineage>
</organism>
<proteinExistence type="predicted"/>
<evidence type="ECO:0000313" key="1">
    <source>
        <dbReference type="EMBL" id="RHJ63604.1"/>
    </source>
</evidence>
<reference evidence="1 2" key="1">
    <citation type="submission" date="2018-08" db="EMBL/GenBank/DDBJ databases">
        <title>A genome reference for cultivated species of the human gut microbiota.</title>
        <authorList>
            <person name="Zou Y."/>
            <person name="Xue W."/>
            <person name="Luo G."/>
        </authorList>
    </citation>
    <scope>NUCLEOTIDE SEQUENCE [LARGE SCALE GENOMIC DNA]</scope>
    <source>
        <strain evidence="1 2">AM09-9</strain>
    </source>
</reference>
<sequence>MNNHTKMYVTYTRIYGWSDYGGESSYQPGYRLENMMWMTLLVYDYIIPGEKDREKITGKQQIEKRME</sequence>
<evidence type="ECO:0000313" key="2">
    <source>
        <dbReference type="Proteomes" id="UP000285832"/>
    </source>
</evidence>
<dbReference type="EMBL" id="QRMI01000004">
    <property type="protein sequence ID" value="RHJ63604.1"/>
    <property type="molecule type" value="Genomic_DNA"/>
</dbReference>
<gene>
    <name evidence="1" type="ORF">DW116_02245</name>
</gene>
<protein>
    <submittedName>
        <fullName evidence="1">Uncharacterized protein</fullName>
    </submittedName>
</protein>
<dbReference type="Proteomes" id="UP000285832">
    <property type="component" value="Unassembled WGS sequence"/>
</dbReference>
<name>A0A415D907_9FIRM</name>
<dbReference type="AlphaFoldDB" id="A0A415D907"/>
<comment type="caution">
    <text evidence="1">The sequence shown here is derived from an EMBL/GenBank/DDBJ whole genome shotgun (WGS) entry which is preliminary data.</text>
</comment>